<sequence length="151" mass="15919">MVRQPGVGAWIERRHADAKLVCRLDDALLPAGNAAADLGLPDRHQRLCRHVAGSGAAGAAGGFESAGQPFGAAMAAPEAACVGHRLVPVAASGQPAFWQMRPEGAGFAPFALVMFDIVDGRVSNTTTWLETTGWRLPAPVVPSLWSLFQRH</sequence>
<dbReference type="Proteomes" id="UP001240150">
    <property type="component" value="Chromosome"/>
</dbReference>
<proteinExistence type="predicted"/>
<accession>A0ABY8WB04</accession>
<protein>
    <submittedName>
        <fullName evidence="1">Uncharacterized protein</fullName>
    </submittedName>
</protein>
<dbReference type="EMBL" id="CP126980">
    <property type="protein sequence ID" value="WIM93628.1"/>
    <property type="molecule type" value="Genomic_DNA"/>
</dbReference>
<reference evidence="1 2" key="1">
    <citation type="submission" date="2023-06" db="EMBL/GenBank/DDBJ databases">
        <authorList>
            <person name="Yushchuk O."/>
            <person name="Binda E."/>
            <person name="Ruckert-Reed C."/>
            <person name="Fedorenko V."/>
            <person name="Kalinowski J."/>
            <person name="Marinelli F."/>
        </authorList>
    </citation>
    <scope>NUCLEOTIDE SEQUENCE [LARGE SCALE GENOMIC DNA]</scope>
    <source>
        <strain evidence="1 2">NRRL 3884</strain>
    </source>
</reference>
<evidence type="ECO:0000313" key="1">
    <source>
        <dbReference type="EMBL" id="WIM93628.1"/>
    </source>
</evidence>
<keyword evidence="2" id="KW-1185">Reference proteome</keyword>
<gene>
    <name evidence="1" type="ORF">ACTOB_005613</name>
</gene>
<evidence type="ECO:0000313" key="2">
    <source>
        <dbReference type="Proteomes" id="UP001240150"/>
    </source>
</evidence>
<dbReference type="RefSeq" id="WP_284914835.1">
    <property type="nucleotide sequence ID" value="NZ_CP126980.1"/>
</dbReference>
<organism evidence="1 2">
    <name type="scientific">Actinoplanes oblitus</name>
    <dbReference type="NCBI Taxonomy" id="3040509"/>
    <lineage>
        <taxon>Bacteria</taxon>
        <taxon>Bacillati</taxon>
        <taxon>Actinomycetota</taxon>
        <taxon>Actinomycetes</taxon>
        <taxon>Micromonosporales</taxon>
        <taxon>Micromonosporaceae</taxon>
        <taxon>Actinoplanes</taxon>
    </lineage>
</organism>
<name>A0ABY8WB04_9ACTN</name>